<evidence type="ECO:0000313" key="2">
    <source>
        <dbReference type="EMBL" id="KAJ8319019.1"/>
    </source>
</evidence>
<dbReference type="InterPro" id="IPR050281">
    <property type="entry name" value="Flavin_monoamine_oxidase"/>
</dbReference>
<dbReference type="Pfam" id="PF01593">
    <property type="entry name" value="Amino_oxidase"/>
    <property type="match status" value="1"/>
</dbReference>
<comment type="caution">
    <text evidence="2">The sequence shown here is derived from an EMBL/GenBank/DDBJ whole genome shotgun (WGS) entry which is preliminary data.</text>
</comment>
<keyword evidence="3" id="KW-1185">Reference proteome</keyword>
<dbReference type="EMBL" id="JARBDR010000214">
    <property type="protein sequence ID" value="KAJ8319019.1"/>
    <property type="molecule type" value="Genomic_DNA"/>
</dbReference>
<accession>A0ABQ9FP15</accession>
<dbReference type="Gene3D" id="3.90.660.10">
    <property type="match status" value="1"/>
</dbReference>
<gene>
    <name evidence="2" type="ORF">KUTeg_004110</name>
</gene>
<dbReference type="InterPro" id="IPR036188">
    <property type="entry name" value="FAD/NAD-bd_sf"/>
</dbReference>
<reference evidence="2 3" key="1">
    <citation type="submission" date="2022-12" db="EMBL/GenBank/DDBJ databases">
        <title>Chromosome-level genome of Tegillarca granosa.</title>
        <authorList>
            <person name="Kim J."/>
        </authorList>
    </citation>
    <scope>NUCLEOTIDE SEQUENCE [LARGE SCALE GENOMIC DNA]</scope>
    <source>
        <strain evidence="2">Teg-2019</strain>
        <tissue evidence="2">Adductor muscle</tissue>
    </source>
</reference>
<protein>
    <recommendedName>
        <fullName evidence="1">Amine oxidase domain-containing protein</fullName>
    </recommendedName>
</protein>
<sequence>MNRVLKEKSEIIIIGAGAAGISAAHHLYSNGFRNLRILEASDRIGGRINTITFGHDDNSMVELGANYIHGADEKNSMFKLAESRGMLDSFVLYDRIEGLFYSEDGRLLDKELVKQANKLFEVANCELDTFYEKEAKRELNCLDYMNTRLKELLNTFAKTEREDVESIFNCLLNHLSFTCGDDLSKCSLYLMGVFKDIEERNVKLPFGYIGVLRSLLKDIHENIVHLNKEVTTIQWQKDSSDKTVTVLCNNGKKRYTADHVIVTLPLGVLKDKHSTLFSPTIPERKANAIMTMGFGIVNKIFLYFDQPFWKSGKGGIKLVWSGDNSFVTKETWFKHLFAFDEVLNNPNVLCAWIYGDAAKILESVPDEDVLDTCYKLICQRLNNNISRPIKLARSSWFNFPYTRGSYSYLHTESNGDEPDIIGEPLQNGCDVPVILFAGEATHHKWFSTTHGARDSGIREAQRLINYYRN</sequence>
<dbReference type="Gene3D" id="3.50.50.60">
    <property type="entry name" value="FAD/NAD(P)-binding domain"/>
    <property type="match status" value="1"/>
</dbReference>
<dbReference type="Proteomes" id="UP001217089">
    <property type="component" value="Unassembled WGS sequence"/>
</dbReference>
<name>A0ABQ9FP15_TEGGR</name>
<proteinExistence type="predicted"/>
<evidence type="ECO:0000313" key="3">
    <source>
        <dbReference type="Proteomes" id="UP001217089"/>
    </source>
</evidence>
<feature type="domain" description="Amine oxidase" evidence="1">
    <location>
        <begin position="19"/>
        <end position="464"/>
    </location>
</feature>
<dbReference type="SUPFAM" id="SSF51905">
    <property type="entry name" value="FAD/NAD(P)-binding domain"/>
    <property type="match status" value="1"/>
</dbReference>
<evidence type="ECO:0000259" key="1">
    <source>
        <dbReference type="Pfam" id="PF01593"/>
    </source>
</evidence>
<dbReference type="SUPFAM" id="SSF54373">
    <property type="entry name" value="FAD-linked reductases, C-terminal domain"/>
    <property type="match status" value="1"/>
</dbReference>
<dbReference type="InterPro" id="IPR002937">
    <property type="entry name" value="Amino_oxidase"/>
</dbReference>
<organism evidence="2 3">
    <name type="scientific">Tegillarca granosa</name>
    <name type="common">Malaysian cockle</name>
    <name type="synonym">Anadara granosa</name>
    <dbReference type="NCBI Taxonomy" id="220873"/>
    <lineage>
        <taxon>Eukaryota</taxon>
        <taxon>Metazoa</taxon>
        <taxon>Spiralia</taxon>
        <taxon>Lophotrochozoa</taxon>
        <taxon>Mollusca</taxon>
        <taxon>Bivalvia</taxon>
        <taxon>Autobranchia</taxon>
        <taxon>Pteriomorphia</taxon>
        <taxon>Arcoida</taxon>
        <taxon>Arcoidea</taxon>
        <taxon>Arcidae</taxon>
        <taxon>Tegillarca</taxon>
    </lineage>
</organism>
<dbReference type="PANTHER" id="PTHR10742:SF416">
    <property type="entry name" value="SPERMINE OXIDASE"/>
    <property type="match status" value="1"/>
</dbReference>
<dbReference type="PANTHER" id="PTHR10742">
    <property type="entry name" value="FLAVIN MONOAMINE OXIDASE"/>
    <property type="match status" value="1"/>
</dbReference>